<dbReference type="EMBL" id="OW152826">
    <property type="protein sequence ID" value="CAH2042298.1"/>
    <property type="molecule type" value="Genomic_DNA"/>
</dbReference>
<protein>
    <submittedName>
        <fullName evidence="2">Uncharacterized protein</fullName>
    </submittedName>
</protein>
<keyword evidence="1" id="KW-0472">Membrane</keyword>
<accession>A0ABN8HW43</accession>
<feature type="transmembrane region" description="Helical" evidence="1">
    <location>
        <begin position="12"/>
        <end position="38"/>
    </location>
</feature>
<gene>
    <name evidence="2" type="ORF">IPOD504_LOCUS3717</name>
</gene>
<keyword evidence="1" id="KW-0812">Transmembrane</keyword>
<sequence length="83" mass="9357">MFSTRSFRVATWLSPVVPIFANFVFFFIPSFSAVAALLPVHERKSPPMGGRRCHRQQVATWRQAAAASTPRFSPALLLCFYPL</sequence>
<organism evidence="2 3">
    <name type="scientific">Iphiclides podalirius</name>
    <name type="common">scarce swallowtail</name>
    <dbReference type="NCBI Taxonomy" id="110791"/>
    <lineage>
        <taxon>Eukaryota</taxon>
        <taxon>Metazoa</taxon>
        <taxon>Ecdysozoa</taxon>
        <taxon>Arthropoda</taxon>
        <taxon>Hexapoda</taxon>
        <taxon>Insecta</taxon>
        <taxon>Pterygota</taxon>
        <taxon>Neoptera</taxon>
        <taxon>Endopterygota</taxon>
        <taxon>Lepidoptera</taxon>
        <taxon>Glossata</taxon>
        <taxon>Ditrysia</taxon>
        <taxon>Papilionoidea</taxon>
        <taxon>Papilionidae</taxon>
        <taxon>Papilioninae</taxon>
        <taxon>Iphiclides</taxon>
    </lineage>
</organism>
<evidence type="ECO:0000313" key="3">
    <source>
        <dbReference type="Proteomes" id="UP000837857"/>
    </source>
</evidence>
<evidence type="ECO:0000256" key="1">
    <source>
        <dbReference type="SAM" id="Phobius"/>
    </source>
</evidence>
<keyword evidence="1" id="KW-1133">Transmembrane helix</keyword>
<keyword evidence="3" id="KW-1185">Reference proteome</keyword>
<dbReference type="Proteomes" id="UP000837857">
    <property type="component" value="Chromosome 14"/>
</dbReference>
<evidence type="ECO:0000313" key="2">
    <source>
        <dbReference type="EMBL" id="CAH2042298.1"/>
    </source>
</evidence>
<feature type="non-terminal residue" evidence="2">
    <location>
        <position position="1"/>
    </location>
</feature>
<reference evidence="2" key="1">
    <citation type="submission" date="2022-03" db="EMBL/GenBank/DDBJ databases">
        <authorList>
            <person name="Martin H S."/>
        </authorList>
    </citation>
    <scope>NUCLEOTIDE SEQUENCE</scope>
</reference>
<name>A0ABN8HW43_9NEOP</name>
<proteinExistence type="predicted"/>